<evidence type="ECO:0000313" key="2">
    <source>
        <dbReference type="Proteomes" id="UP001235744"/>
    </source>
</evidence>
<gene>
    <name evidence="1" type="ORF">P8A19_35705</name>
</gene>
<organism evidence="1 2">
    <name type="scientific">Streptomyces poriferorum</name>
    <dbReference type="NCBI Taxonomy" id="2798799"/>
    <lineage>
        <taxon>Bacteria</taxon>
        <taxon>Bacillati</taxon>
        <taxon>Actinomycetota</taxon>
        <taxon>Actinomycetes</taxon>
        <taxon>Kitasatosporales</taxon>
        <taxon>Streptomycetaceae</taxon>
        <taxon>Streptomyces</taxon>
    </lineage>
</organism>
<dbReference type="Proteomes" id="UP001235744">
    <property type="component" value="Chromosome"/>
</dbReference>
<proteinExistence type="predicted"/>
<dbReference type="Pfam" id="PF19730">
    <property type="entry name" value="DUF6221"/>
    <property type="match status" value="1"/>
</dbReference>
<dbReference type="InterPro" id="IPR046193">
    <property type="entry name" value="DUF6221"/>
</dbReference>
<reference evidence="1 2" key="1">
    <citation type="submission" date="2023-03" db="EMBL/GenBank/DDBJ databases">
        <title>Isolation and description of six Streptomyces strains from soil environments, able to metabolize different microbial glucans.</title>
        <authorList>
            <person name="Widen T."/>
            <person name="Larsbrink J."/>
        </authorList>
    </citation>
    <scope>NUCLEOTIDE SEQUENCE [LARGE SCALE GENOMIC DNA]</scope>
    <source>
        <strain evidence="1 2">Alt2</strain>
    </source>
</reference>
<dbReference type="RefSeq" id="WP_306069272.1">
    <property type="nucleotide sequence ID" value="NZ_CP120988.1"/>
</dbReference>
<dbReference type="EMBL" id="CP120988">
    <property type="protein sequence ID" value="WLQ60446.1"/>
    <property type="molecule type" value="Genomic_DNA"/>
</dbReference>
<protein>
    <submittedName>
        <fullName evidence="1">DUF6221 family protein</fullName>
    </submittedName>
</protein>
<sequence length="137" mass="15506">MNDLAQFLGAQYRQQIHVARLAAEKTGDARWKPDWRRLSEQHFDARVLGGDGEPIFDGYGEIVAAEYVVSHDPFRAIADLEAKLAILDHCQRVQAYAEAEQREEYLLAAGACEAALRILAQPFADHPGYREEWRPTP</sequence>
<keyword evidence="2" id="KW-1185">Reference proteome</keyword>
<evidence type="ECO:0000313" key="1">
    <source>
        <dbReference type="EMBL" id="WLQ60446.1"/>
    </source>
</evidence>
<name>A0ABY9J195_9ACTN</name>
<accession>A0ABY9J195</accession>